<dbReference type="AlphaFoldDB" id="A0A2J6X9G9"/>
<protein>
    <submittedName>
        <fullName evidence="1">Uncharacterized protein</fullName>
    </submittedName>
</protein>
<dbReference type="EMBL" id="PNIX01000043">
    <property type="protein sequence ID" value="PMP84060.1"/>
    <property type="molecule type" value="Genomic_DNA"/>
</dbReference>
<evidence type="ECO:0000313" key="2">
    <source>
        <dbReference type="Proteomes" id="UP000236910"/>
    </source>
</evidence>
<dbReference type="Proteomes" id="UP000236910">
    <property type="component" value="Unassembled WGS sequence"/>
</dbReference>
<comment type="caution">
    <text evidence="1">The sequence shown here is derived from an EMBL/GenBank/DDBJ whole genome shotgun (WGS) entry which is preliminary data.</text>
</comment>
<gene>
    <name evidence="1" type="ORF">C0175_00725</name>
</gene>
<sequence length="84" mass="9349">FDVVKGGFIMDNEAEVTVLSSALSKLGIGKCTKPLYRFANNIIVCHKDEDTFVVWMEVENEKGKKELCRGSAEKVADCIIPKIK</sequence>
<accession>A0A2J6X9G9</accession>
<organism evidence="1 2">
    <name type="scientific">Caldisericum exile</name>
    <dbReference type="NCBI Taxonomy" id="693075"/>
    <lineage>
        <taxon>Bacteria</taxon>
        <taxon>Pseudomonadati</taxon>
        <taxon>Caldisericota/Cryosericota group</taxon>
        <taxon>Caldisericota</taxon>
        <taxon>Caldisericia</taxon>
        <taxon>Caldisericales</taxon>
        <taxon>Caldisericaceae</taxon>
        <taxon>Caldisericum</taxon>
    </lineage>
</organism>
<name>A0A2J6X9G9_9BACT</name>
<evidence type="ECO:0000313" key="1">
    <source>
        <dbReference type="EMBL" id="PMP84060.1"/>
    </source>
</evidence>
<reference evidence="1 2" key="1">
    <citation type="submission" date="2018-01" db="EMBL/GenBank/DDBJ databases">
        <title>Metagenomic assembled genomes from two thermal pools in the Uzon Caldera, Kamchatka, Russia.</title>
        <authorList>
            <person name="Wilkins L."/>
            <person name="Ettinger C."/>
        </authorList>
    </citation>
    <scope>NUCLEOTIDE SEQUENCE [LARGE SCALE GENOMIC DNA]</scope>
    <source>
        <strain evidence="1">ARK-10</strain>
    </source>
</reference>
<feature type="non-terminal residue" evidence="1">
    <location>
        <position position="1"/>
    </location>
</feature>
<proteinExistence type="predicted"/>